<feature type="domain" description="Stress-response A/B barrel" evidence="1">
    <location>
        <begin position="2"/>
        <end position="91"/>
    </location>
</feature>
<proteinExistence type="predicted"/>
<evidence type="ECO:0000313" key="2">
    <source>
        <dbReference type="EMBL" id="MBC5770532.1"/>
    </source>
</evidence>
<evidence type="ECO:0000313" key="3">
    <source>
        <dbReference type="Proteomes" id="UP000620327"/>
    </source>
</evidence>
<organism evidence="2 3">
    <name type="scientific">Dysosmobacter segnis</name>
    <dbReference type="NCBI Taxonomy" id="2763042"/>
    <lineage>
        <taxon>Bacteria</taxon>
        <taxon>Bacillati</taxon>
        <taxon>Bacillota</taxon>
        <taxon>Clostridia</taxon>
        <taxon>Eubacteriales</taxon>
        <taxon>Oscillospiraceae</taxon>
        <taxon>Dysosmobacter</taxon>
    </lineage>
</organism>
<comment type="caution">
    <text evidence="2">The sequence shown here is derived from an EMBL/GenBank/DDBJ whole genome shotgun (WGS) entry which is preliminary data.</text>
</comment>
<keyword evidence="3" id="KW-1185">Reference proteome</keyword>
<dbReference type="PROSITE" id="PS51502">
    <property type="entry name" value="S_R_A_B_BARREL"/>
    <property type="match status" value="1"/>
</dbReference>
<dbReference type="InterPro" id="IPR011008">
    <property type="entry name" value="Dimeric_a/b-barrel"/>
</dbReference>
<dbReference type="Proteomes" id="UP000620327">
    <property type="component" value="Unassembled WGS sequence"/>
</dbReference>
<name>A0A923MH08_9FIRM</name>
<dbReference type="EMBL" id="JACOQI010000007">
    <property type="protein sequence ID" value="MBC5770532.1"/>
    <property type="molecule type" value="Genomic_DNA"/>
</dbReference>
<evidence type="ECO:0000259" key="1">
    <source>
        <dbReference type="PROSITE" id="PS51502"/>
    </source>
</evidence>
<gene>
    <name evidence="2" type="ORF">H8Z83_09390</name>
</gene>
<dbReference type="SUPFAM" id="SSF54909">
    <property type="entry name" value="Dimeric alpha+beta barrel"/>
    <property type="match status" value="1"/>
</dbReference>
<dbReference type="PANTHER" id="PTHR37832">
    <property type="entry name" value="BLL2683 PROTEIN"/>
    <property type="match status" value="1"/>
</dbReference>
<dbReference type="AlphaFoldDB" id="A0A923MH08"/>
<accession>A0A923MH08</accession>
<dbReference type="Gene3D" id="3.30.70.100">
    <property type="match status" value="1"/>
</dbReference>
<protein>
    <submittedName>
        <fullName evidence="2">Dabb family protein</fullName>
    </submittedName>
</protein>
<dbReference type="Pfam" id="PF07876">
    <property type="entry name" value="Dabb"/>
    <property type="match status" value="1"/>
</dbReference>
<dbReference type="SMART" id="SM00886">
    <property type="entry name" value="Dabb"/>
    <property type="match status" value="1"/>
</dbReference>
<dbReference type="RefSeq" id="WP_187014778.1">
    <property type="nucleotide sequence ID" value="NZ_JACOQI010000007.1"/>
</dbReference>
<reference evidence="2" key="1">
    <citation type="submission" date="2020-08" db="EMBL/GenBank/DDBJ databases">
        <title>Genome public.</title>
        <authorList>
            <person name="Liu C."/>
            <person name="Sun Q."/>
        </authorList>
    </citation>
    <scope>NUCLEOTIDE SEQUENCE</scope>
    <source>
        <strain evidence="2">BX15</strain>
    </source>
</reference>
<dbReference type="InterPro" id="IPR013097">
    <property type="entry name" value="Dabb"/>
</dbReference>
<sequence length="98" mass="10954">MLRHIVMWKFRPGTEAERDLFLTGLQGLYGAIPELKSCQVLRGMEGSDYDAVLISEFADQAALEAYKNDPRHKAVSALCKSIRTDRAAVDCLLPDPEE</sequence>
<dbReference type="PANTHER" id="PTHR37832:SF1">
    <property type="entry name" value="STRESS-RESPONSE A_B BARREL DOMAIN-CONTAINING PROTEIN"/>
    <property type="match status" value="1"/>
</dbReference>